<reference evidence="5" key="1">
    <citation type="submission" date="2016-10" db="EMBL/GenBank/DDBJ databases">
        <authorList>
            <person name="Varghese N."/>
            <person name="Submissions S."/>
        </authorList>
    </citation>
    <scope>NUCLEOTIDE SEQUENCE [LARGE SCALE GENOMIC DNA]</scope>
    <source>
        <strain evidence="5">CGMCC 1.3703</strain>
    </source>
</reference>
<dbReference type="PROSITE" id="PS01031">
    <property type="entry name" value="SHSP"/>
    <property type="match status" value="1"/>
</dbReference>
<dbReference type="Gene3D" id="2.60.40.790">
    <property type="match status" value="1"/>
</dbReference>
<evidence type="ECO:0000259" key="3">
    <source>
        <dbReference type="PROSITE" id="PS01031"/>
    </source>
</evidence>
<dbReference type="OrthoDB" id="1806521at2"/>
<dbReference type="Pfam" id="PF00011">
    <property type="entry name" value="HSP20"/>
    <property type="match status" value="1"/>
</dbReference>
<evidence type="ECO:0000313" key="4">
    <source>
        <dbReference type="EMBL" id="SDO60853.1"/>
    </source>
</evidence>
<name>A0A1H0KYK3_HALAD</name>
<proteinExistence type="inferred from homology"/>
<feature type="domain" description="SHSP" evidence="3">
    <location>
        <begin position="31"/>
        <end position="145"/>
    </location>
</feature>
<protein>
    <submittedName>
        <fullName evidence="4">HSP20 family protein</fullName>
    </submittedName>
</protein>
<dbReference type="STRING" id="240303.SAMN05421677_106147"/>
<dbReference type="EMBL" id="FNIZ01000006">
    <property type="protein sequence ID" value="SDO60853.1"/>
    <property type="molecule type" value="Genomic_DNA"/>
</dbReference>
<dbReference type="Proteomes" id="UP000198860">
    <property type="component" value="Unassembled WGS sequence"/>
</dbReference>
<dbReference type="InterPro" id="IPR002068">
    <property type="entry name" value="A-crystallin/Hsp20_dom"/>
</dbReference>
<accession>A0A1H0KYK3</accession>
<gene>
    <name evidence="4" type="ORF">SAMN05421677_106147</name>
</gene>
<dbReference type="InterPro" id="IPR008978">
    <property type="entry name" value="HSP20-like_chaperone"/>
</dbReference>
<comment type="similarity">
    <text evidence="1 2">Belongs to the small heat shock protein (HSP20) family.</text>
</comment>
<dbReference type="AlphaFoldDB" id="A0A1H0KYK3"/>
<dbReference type="SUPFAM" id="SSF49764">
    <property type="entry name" value="HSP20-like chaperones"/>
    <property type="match status" value="1"/>
</dbReference>
<sequence>MKKKNGPINWEAFSENVEKVLGEDFWNDMHHVIPKRGPSYDFFETEDQAVLVIELPGLTKNDPVYLTQEGTSMIIRGEITPDYPVAEEDLIHNERLKGSFKRVIPVPFHFTAEDIVTAYKEGLLIVTIFKRHKNKDIPIELEDHQ</sequence>
<dbReference type="CDD" id="cd06464">
    <property type="entry name" value="ACD_sHsps-like"/>
    <property type="match status" value="1"/>
</dbReference>
<evidence type="ECO:0000256" key="2">
    <source>
        <dbReference type="RuleBase" id="RU003616"/>
    </source>
</evidence>
<keyword evidence="5" id="KW-1185">Reference proteome</keyword>
<evidence type="ECO:0000256" key="1">
    <source>
        <dbReference type="PROSITE-ProRule" id="PRU00285"/>
    </source>
</evidence>
<evidence type="ECO:0000313" key="5">
    <source>
        <dbReference type="Proteomes" id="UP000198860"/>
    </source>
</evidence>
<dbReference type="RefSeq" id="WP_089652026.1">
    <property type="nucleotide sequence ID" value="NZ_FNIZ01000006.1"/>
</dbReference>
<organism evidence="4 5">
    <name type="scientific">Halobacillus aidingensis</name>
    <dbReference type="NCBI Taxonomy" id="240303"/>
    <lineage>
        <taxon>Bacteria</taxon>
        <taxon>Bacillati</taxon>
        <taxon>Bacillota</taxon>
        <taxon>Bacilli</taxon>
        <taxon>Bacillales</taxon>
        <taxon>Bacillaceae</taxon>
        <taxon>Halobacillus</taxon>
    </lineage>
</organism>